<evidence type="ECO:0000313" key="4">
    <source>
        <dbReference type="EMBL" id="RPA72458.1"/>
    </source>
</evidence>
<dbReference type="EMBL" id="ML119861">
    <property type="protein sequence ID" value="RPA72458.1"/>
    <property type="molecule type" value="Genomic_DNA"/>
</dbReference>
<evidence type="ECO:0000256" key="1">
    <source>
        <dbReference type="PROSITE-ProRule" id="PRU00042"/>
    </source>
</evidence>
<dbReference type="InterPro" id="IPR013087">
    <property type="entry name" value="Znf_C2H2_type"/>
</dbReference>
<evidence type="ECO:0000313" key="5">
    <source>
        <dbReference type="Proteomes" id="UP000275078"/>
    </source>
</evidence>
<dbReference type="AlphaFoldDB" id="A0A3N4HIF3"/>
<dbReference type="Proteomes" id="UP000275078">
    <property type="component" value="Unassembled WGS sequence"/>
</dbReference>
<feature type="domain" description="C2H2-type" evidence="3">
    <location>
        <begin position="9"/>
        <end position="32"/>
    </location>
</feature>
<keyword evidence="1" id="KW-0479">Metal-binding</keyword>
<dbReference type="Gene3D" id="3.30.160.60">
    <property type="entry name" value="Classic Zinc Finger"/>
    <property type="match status" value="1"/>
</dbReference>
<protein>
    <recommendedName>
        <fullName evidence="3">C2H2-type domain-containing protein</fullName>
    </recommendedName>
</protein>
<feature type="compositionally biased region" description="Low complexity" evidence="2">
    <location>
        <begin position="192"/>
        <end position="205"/>
    </location>
</feature>
<name>A0A3N4HIF3_ASCIM</name>
<feature type="compositionally biased region" description="Polar residues" evidence="2">
    <location>
        <begin position="179"/>
        <end position="191"/>
    </location>
</feature>
<feature type="region of interest" description="Disordered" evidence="2">
    <location>
        <begin position="240"/>
        <end position="265"/>
    </location>
</feature>
<evidence type="ECO:0000259" key="3">
    <source>
        <dbReference type="PROSITE" id="PS50157"/>
    </source>
</evidence>
<keyword evidence="5" id="KW-1185">Reference proteome</keyword>
<keyword evidence="1" id="KW-0862">Zinc</keyword>
<organism evidence="4 5">
    <name type="scientific">Ascobolus immersus RN42</name>
    <dbReference type="NCBI Taxonomy" id="1160509"/>
    <lineage>
        <taxon>Eukaryota</taxon>
        <taxon>Fungi</taxon>
        <taxon>Dikarya</taxon>
        <taxon>Ascomycota</taxon>
        <taxon>Pezizomycotina</taxon>
        <taxon>Pezizomycetes</taxon>
        <taxon>Pezizales</taxon>
        <taxon>Ascobolaceae</taxon>
        <taxon>Ascobolus</taxon>
    </lineage>
</organism>
<dbReference type="PROSITE" id="PS50157">
    <property type="entry name" value="ZINC_FINGER_C2H2_2"/>
    <property type="match status" value="1"/>
</dbReference>
<accession>A0A3N4HIF3</accession>
<proteinExistence type="predicted"/>
<dbReference type="SMART" id="SM00355">
    <property type="entry name" value="ZnF_C2H2"/>
    <property type="match status" value="2"/>
</dbReference>
<gene>
    <name evidence="4" type="ORF">BJ508DRAFT_335037</name>
</gene>
<sequence length="397" mass="44825">MSRSDSEYHFCYKCKNRFSTNEELVSHRRISHHVRADLRVFNTMVYVQRSNRDVDRSPFFCPVDHCKYGTPDEVDLQAHVNIVHLRNDRVHVTCDVPAVSRNYARRDIPAKKFRVTIHKDPRFLPLHASPQLKKLEEKHAQSLSKPTESYRELSADYDGFEITGSSMVNSSDQPRKRPTPTSGAETATLEKTTVPPSSSTSGAATDDANKSSVPAVTNLAAASERNITMEQRLYQAYHAKVAPVAPTSQSQKRQRQDRDMEDDLAEEVRRTAKRRITEEMNQVLSGELATEKAEELEGRIVVIDGVRTMCLKALRKMEEVSRGYPVTEGAVQEDGEEGDALAELRRTTSKKVMEEMDVALTGELGAEKVEVLEGRIATVERIYAMCVRALRKADEEE</sequence>
<evidence type="ECO:0000256" key="2">
    <source>
        <dbReference type="SAM" id="MobiDB-lite"/>
    </source>
</evidence>
<reference evidence="4 5" key="1">
    <citation type="journal article" date="2018" name="Nat. Ecol. Evol.">
        <title>Pezizomycetes genomes reveal the molecular basis of ectomycorrhizal truffle lifestyle.</title>
        <authorList>
            <person name="Murat C."/>
            <person name="Payen T."/>
            <person name="Noel B."/>
            <person name="Kuo A."/>
            <person name="Morin E."/>
            <person name="Chen J."/>
            <person name="Kohler A."/>
            <person name="Krizsan K."/>
            <person name="Balestrini R."/>
            <person name="Da Silva C."/>
            <person name="Montanini B."/>
            <person name="Hainaut M."/>
            <person name="Levati E."/>
            <person name="Barry K.W."/>
            <person name="Belfiori B."/>
            <person name="Cichocki N."/>
            <person name="Clum A."/>
            <person name="Dockter R.B."/>
            <person name="Fauchery L."/>
            <person name="Guy J."/>
            <person name="Iotti M."/>
            <person name="Le Tacon F."/>
            <person name="Lindquist E.A."/>
            <person name="Lipzen A."/>
            <person name="Malagnac F."/>
            <person name="Mello A."/>
            <person name="Molinier V."/>
            <person name="Miyauchi S."/>
            <person name="Poulain J."/>
            <person name="Riccioni C."/>
            <person name="Rubini A."/>
            <person name="Sitrit Y."/>
            <person name="Splivallo R."/>
            <person name="Traeger S."/>
            <person name="Wang M."/>
            <person name="Zifcakova L."/>
            <person name="Wipf D."/>
            <person name="Zambonelli A."/>
            <person name="Paolocci F."/>
            <person name="Nowrousian M."/>
            <person name="Ottonello S."/>
            <person name="Baldrian P."/>
            <person name="Spatafora J.W."/>
            <person name="Henrissat B."/>
            <person name="Nagy L.G."/>
            <person name="Aury J.M."/>
            <person name="Wincker P."/>
            <person name="Grigoriev I.V."/>
            <person name="Bonfante P."/>
            <person name="Martin F.M."/>
        </authorList>
    </citation>
    <scope>NUCLEOTIDE SEQUENCE [LARGE SCALE GENOMIC DNA]</scope>
    <source>
        <strain evidence="4 5">RN42</strain>
    </source>
</reference>
<dbReference type="GO" id="GO:0008270">
    <property type="term" value="F:zinc ion binding"/>
    <property type="evidence" value="ECO:0007669"/>
    <property type="project" value="UniProtKB-KW"/>
</dbReference>
<keyword evidence="1" id="KW-0863">Zinc-finger</keyword>
<feature type="compositionally biased region" description="Polar residues" evidence="2">
    <location>
        <begin position="163"/>
        <end position="172"/>
    </location>
</feature>
<feature type="region of interest" description="Disordered" evidence="2">
    <location>
        <begin position="162"/>
        <end position="211"/>
    </location>
</feature>